<dbReference type="PANTHER" id="PTHR33747">
    <property type="entry name" value="UPF0225 PROTEIN SCO1677"/>
    <property type="match status" value="1"/>
</dbReference>
<keyword evidence="3" id="KW-1185">Reference proteome</keyword>
<dbReference type="EMBL" id="BMKK01000003">
    <property type="protein sequence ID" value="GGD54809.1"/>
    <property type="molecule type" value="Genomic_DNA"/>
</dbReference>
<dbReference type="InterPro" id="IPR032710">
    <property type="entry name" value="NTF2-like_dom_sf"/>
</dbReference>
<accession>A0A917DNJ1</accession>
<evidence type="ECO:0000313" key="3">
    <source>
        <dbReference type="Proteomes" id="UP000609064"/>
    </source>
</evidence>
<sequence>MCYCGEAKPFSDCCEPIIKGEKTAQTAEQLMRSRYSAYVVVDVKYLIATTYPTQQKNFDEADIRAWAVANQWKKLEVIATRKGKFNEEDGEVEFKASYLDDSGTLQIHHEKSTFIKENDKWYYLSGIIGSSEAPQTQNRNDLCACGSGKKYKKCCGR</sequence>
<dbReference type="SUPFAM" id="SSF54427">
    <property type="entry name" value="NTF2-like"/>
    <property type="match status" value="1"/>
</dbReference>
<dbReference type="PANTHER" id="PTHR33747:SF1">
    <property type="entry name" value="ADENYLATE CYCLASE-ASSOCIATED CAP C-TERMINAL DOMAIN-CONTAINING PROTEIN"/>
    <property type="match status" value="1"/>
</dbReference>
<dbReference type="Gene3D" id="3.10.450.50">
    <property type="match status" value="1"/>
</dbReference>
<dbReference type="Proteomes" id="UP000609064">
    <property type="component" value="Unassembled WGS sequence"/>
</dbReference>
<dbReference type="AlphaFoldDB" id="A0A917DNJ1"/>
<comment type="caution">
    <text evidence="2">The sequence shown here is derived from an EMBL/GenBank/DDBJ whole genome shotgun (WGS) entry which is preliminary data.</text>
</comment>
<dbReference type="Pfam" id="PF17775">
    <property type="entry name" value="YchJ_M-like"/>
    <property type="match status" value="1"/>
</dbReference>
<organism evidence="2 3">
    <name type="scientific">Emticicia aquatilis</name>
    <dbReference type="NCBI Taxonomy" id="1537369"/>
    <lineage>
        <taxon>Bacteria</taxon>
        <taxon>Pseudomonadati</taxon>
        <taxon>Bacteroidota</taxon>
        <taxon>Cytophagia</taxon>
        <taxon>Cytophagales</taxon>
        <taxon>Leadbetterellaceae</taxon>
        <taxon>Emticicia</taxon>
    </lineage>
</organism>
<gene>
    <name evidence="2" type="ORF">GCM10011514_18730</name>
</gene>
<dbReference type="InterPro" id="IPR048469">
    <property type="entry name" value="YchJ-like_M"/>
</dbReference>
<dbReference type="Pfam" id="PF02810">
    <property type="entry name" value="SEC-C"/>
    <property type="match status" value="1"/>
</dbReference>
<dbReference type="InterPro" id="IPR004027">
    <property type="entry name" value="SEC_C_motif"/>
</dbReference>
<dbReference type="NCBIfam" id="NF002486">
    <property type="entry name" value="PRK01752.1"/>
    <property type="match status" value="1"/>
</dbReference>
<reference evidence="2" key="1">
    <citation type="journal article" date="2014" name="Int. J. Syst. Evol. Microbiol.">
        <title>Complete genome sequence of Corynebacterium casei LMG S-19264T (=DSM 44701T), isolated from a smear-ripened cheese.</title>
        <authorList>
            <consortium name="US DOE Joint Genome Institute (JGI-PGF)"/>
            <person name="Walter F."/>
            <person name="Albersmeier A."/>
            <person name="Kalinowski J."/>
            <person name="Ruckert C."/>
        </authorList>
    </citation>
    <scope>NUCLEOTIDE SEQUENCE</scope>
    <source>
        <strain evidence="2">CGMCC 1.15958</strain>
    </source>
</reference>
<evidence type="ECO:0000259" key="1">
    <source>
        <dbReference type="Pfam" id="PF17775"/>
    </source>
</evidence>
<feature type="domain" description="YchJ-like middle NTF2-like" evidence="1">
    <location>
        <begin position="26"/>
        <end position="126"/>
    </location>
</feature>
<dbReference type="RefSeq" id="WP_188765798.1">
    <property type="nucleotide sequence ID" value="NZ_BMKK01000003.1"/>
</dbReference>
<proteinExistence type="predicted"/>
<name>A0A917DNJ1_9BACT</name>
<evidence type="ECO:0000313" key="2">
    <source>
        <dbReference type="EMBL" id="GGD54809.1"/>
    </source>
</evidence>
<reference evidence="2" key="2">
    <citation type="submission" date="2020-09" db="EMBL/GenBank/DDBJ databases">
        <authorList>
            <person name="Sun Q."/>
            <person name="Zhou Y."/>
        </authorList>
    </citation>
    <scope>NUCLEOTIDE SEQUENCE</scope>
    <source>
        <strain evidence="2">CGMCC 1.15958</strain>
    </source>
</reference>
<protein>
    <submittedName>
        <fullName evidence="2">UPF0225 protein</fullName>
    </submittedName>
</protein>
<dbReference type="NCBIfam" id="NF002449">
    <property type="entry name" value="PRK01617.1"/>
    <property type="match status" value="1"/>
</dbReference>
<dbReference type="SUPFAM" id="SSF103642">
    <property type="entry name" value="Sec-C motif"/>
    <property type="match status" value="1"/>
</dbReference>